<protein>
    <recommendedName>
        <fullName evidence="1">Type 4 fimbrial biogenesis protein PilX N-terminal domain-containing protein</fullName>
    </recommendedName>
</protein>
<reference evidence="2" key="2">
    <citation type="submission" date="2020-09" db="EMBL/GenBank/DDBJ databases">
        <authorList>
            <person name="Sun Q."/>
            <person name="Kim S."/>
        </authorList>
    </citation>
    <scope>NUCLEOTIDE SEQUENCE</scope>
    <source>
        <strain evidence="2">KCTC 23430</strain>
    </source>
</reference>
<proteinExistence type="predicted"/>
<feature type="domain" description="Type 4 fimbrial biogenesis protein PilX N-terminal" evidence="1">
    <location>
        <begin position="8"/>
        <end position="55"/>
    </location>
</feature>
<evidence type="ECO:0000313" key="3">
    <source>
        <dbReference type="Proteomes" id="UP000644693"/>
    </source>
</evidence>
<evidence type="ECO:0000259" key="1">
    <source>
        <dbReference type="Pfam" id="PF14341"/>
    </source>
</evidence>
<sequence>MRNPKKESGVVLLVSLLLLLLITIVGFSMMDTSNLEVKMASTKELKAISFQTAESILDESLTEPGAIDLLGRSLNAFFADPNDPTWPTEDNYAYTGYDFGERDVDARGDSETRFLGTASTIGYSIRKGSSGIETYYYEVEANGLTVNPNISSNHFQGVFVEAPRVN</sequence>
<dbReference type="Proteomes" id="UP000644693">
    <property type="component" value="Unassembled WGS sequence"/>
</dbReference>
<gene>
    <name evidence="2" type="ORF">GCM10007053_27290</name>
</gene>
<dbReference type="RefSeq" id="WP_189478380.1">
    <property type="nucleotide sequence ID" value="NZ_BMYM01000003.1"/>
</dbReference>
<reference evidence="2" key="1">
    <citation type="journal article" date="2014" name="Int. J. Syst. Evol. Microbiol.">
        <title>Complete genome sequence of Corynebacterium casei LMG S-19264T (=DSM 44701T), isolated from a smear-ripened cheese.</title>
        <authorList>
            <consortium name="US DOE Joint Genome Institute (JGI-PGF)"/>
            <person name="Walter F."/>
            <person name="Albersmeier A."/>
            <person name="Kalinowski J."/>
            <person name="Ruckert C."/>
        </authorList>
    </citation>
    <scope>NUCLEOTIDE SEQUENCE</scope>
    <source>
        <strain evidence="2">KCTC 23430</strain>
    </source>
</reference>
<keyword evidence="3" id="KW-1185">Reference proteome</keyword>
<dbReference type="EMBL" id="BMYM01000003">
    <property type="protein sequence ID" value="GHD37800.1"/>
    <property type="molecule type" value="Genomic_DNA"/>
</dbReference>
<accession>A0A918XLR0</accession>
<evidence type="ECO:0000313" key="2">
    <source>
        <dbReference type="EMBL" id="GHD37800.1"/>
    </source>
</evidence>
<dbReference type="Pfam" id="PF14341">
    <property type="entry name" value="PilX_N"/>
    <property type="match status" value="1"/>
</dbReference>
<name>A0A918XLR0_9GAMM</name>
<dbReference type="InterPro" id="IPR025746">
    <property type="entry name" value="PilX_N_dom"/>
</dbReference>
<comment type="caution">
    <text evidence="2">The sequence shown here is derived from an EMBL/GenBank/DDBJ whole genome shotgun (WGS) entry which is preliminary data.</text>
</comment>
<organism evidence="2 3">
    <name type="scientific">Parahalioglobus pacificus</name>
    <dbReference type="NCBI Taxonomy" id="930806"/>
    <lineage>
        <taxon>Bacteria</taxon>
        <taxon>Pseudomonadati</taxon>
        <taxon>Pseudomonadota</taxon>
        <taxon>Gammaproteobacteria</taxon>
        <taxon>Cellvibrionales</taxon>
        <taxon>Halieaceae</taxon>
        <taxon>Parahalioglobus</taxon>
    </lineage>
</organism>
<dbReference type="AlphaFoldDB" id="A0A918XLR0"/>